<dbReference type="PRINTS" id="PR00344">
    <property type="entry name" value="BCTRLSENSOR"/>
</dbReference>
<dbReference type="CDD" id="cd00082">
    <property type="entry name" value="HisKA"/>
    <property type="match status" value="1"/>
</dbReference>
<dbReference type="PANTHER" id="PTHR43065">
    <property type="entry name" value="SENSOR HISTIDINE KINASE"/>
    <property type="match status" value="1"/>
</dbReference>
<dbReference type="PROSITE" id="PS50113">
    <property type="entry name" value="PAC"/>
    <property type="match status" value="1"/>
</dbReference>
<dbReference type="STRING" id="316055.RPE_4863"/>
<keyword evidence="5" id="KW-0175">Coiled coil</keyword>
<accession>Q07H02</accession>
<evidence type="ECO:0000259" key="8">
    <source>
        <dbReference type="PROSITE" id="PS50113"/>
    </source>
</evidence>
<dbReference type="SUPFAM" id="SSF55874">
    <property type="entry name" value="ATPase domain of HSP90 chaperone/DNA topoisomerase II/histidine kinase"/>
    <property type="match status" value="1"/>
</dbReference>
<dbReference type="InterPro" id="IPR036890">
    <property type="entry name" value="HATPase_C_sf"/>
</dbReference>
<dbReference type="InterPro" id="IPR011006">
    <property type="entry name" value="CheY-like_superfamily"/>
</dbReference>
<dbReference type="SMART" id="SM00448">
    <property type="entry name" value="REC"/>
    <property type="match status" value="1"/>
</dbReference>
<evidence type="ECO:0000256" key="5">
    <source>
        <dbReference type="SAM" id="Coils"/>
    </source>
</evidence>
<gene>
    <name evidence="9" type="ordered locus">RPE_4863</name>
</gene>
<sequence length="723" mass="78302">MPSADIPDFLRGGGEMGARIAAFDWASTSLGPIALWPPSLKTAVALVVHSAVPLVMLWGEDGVMIYNDAYSVFAGRRHPKLLGSKVREGWPEVADFNDNVMKAGLSGRTLAYRDQKLTLYRHGAPEPVWMNLDYSPVLDESGRPAGVIAIVVETTKRVRADQRIAAEQDRLLSLFDQAPGFMAMLDGPELVFTLANPAYLRLIGHRPAMGRRLRDVLPELRGQGFYEILEHCYRSGEPFVGNSLKVSLQPVQGGPFEDRFVDFVFQPVRDGAGAVTGIFVQGSEVTERVESEVALRRLTETLEARVEERTAELAAANRQLVNQIEERERVEATLRQMQRLEAVGQLTSGVAHDFNNLLTVVLGNLGFIDKALVAAGVDDKSRNRLANIRAAAERGATLTAQLLAFSRKQRLEARAVDLNETLAKMQELLRSSMGGSVRLELVLQPELWPALVDPTQIELVILNLAINARDAMQVGGSLTVETANVRLAAPSRPEMPAAGEYVMIAVSDTGTGMTPEVLAKAFEPFFTTKPVGKGSGLGLAQVFGFAKQSGGGVRIDSQFGEGTTVKVFLPRGTGHLAVADQAGPPEDTLELSGAARRVLLVDDDSAVRDVAASMLREQGCVVVEAGSGGAALDLLERDPVPFDLMVIDFAMPGMTGAEVAREVKLRRPGLPMIFITGYADLAAVKNLGADAIVQKPFRDDELLHRVRRLLGTPRSGNVVPIRK</sequence>
<dbReference type="OrthoDB" id="9796100at2"/>
<feature type="coiled-coil region" evidence="5">
    <location>
        <begin position="299"/>
        <end position="340"/>
    </location>
</feature>
<dbReference type="InterPro" id="IPR005467">
    <property type="entry name" value="His_kinase_dom"/>
</dbReference>
<evidence type="ECO:0000259" key="7">
    <source>
        <dbReference type="PROSITE" id="PS50110"/>
    </source>
</evidence>
<evidence type="ECO:0000256" key="3">
    <source>
        <dbReference type="ARBA" id="ARBA00022553"/>
    </source>
</evidence>
<dbReference type="InterPro" id="IPR035965">
    <property type="entry name" value="PAS-like_dom_sf"/>
</dbReference>
<feature type="domain" description="Histidine kinase" evidence="6">
    <location>
        <begin position="349"/>
        <end position="573"/>
    </location>
</feature>
<dbReference type="Gene3D" id="3.30.565.10">
    <property type="entry name" value="Histidine kinase-like ATPase, C-terminal domain"/>
    <property type="match status" value="1"/>
</dbReference>
<dbReference type="PANTHER" id="PTHR43065:SF42">
    <property type="entry name" value="TWO-COMPONENT SENSOR PPRA"/>
    <property type="match status" value="1"/>
</dbReference>
<evidence type="ECO:0000313" key="9">
    <source>
        <dbReference type="EMBL" id="ABJ08782.1"/>
    </source>
</evidence>
<dbReference type="SUPFAM" id="SSF55785">
    <property type="entry name" value="PYP-like sensor domain (PAS domain)"/>
    <property type="match status" value="2"/>
</dbReference>
<feature type="domain" description="PAC" evidence="8">
    <location>
        <begin position="113"/>
        <end position="166"/>
    </location>
</feature>
<dbReference type="InterPro" id="IPR003661">
    <property type="entry name" value="HisK_dim/P_dom"/>
</dbReference>
<dbReference type="AlphaFoldDB" id="Q07H02"/>
<dbReference type="Gene3D" id="1.10.287.130">
    <property type="match status" value="1"/>
</dbReference>
<evidence type="ECO:0000256" key="4">
    <source>
        <dbReference type="PROSITE-ProRule" id="PRU00169"/>
    </source>
</evidence>
<name>Q07H02_RHOP5</name>
<dbReference type="Pfam" id="PF02518">
    <property type="entry name" value="HATPase_c"/>
    <property type="match status" value="1"/>
</dbReference>
<proteinExistence type="predicted"/>
<dbReference type="KEGG" id="rpe:RPE_4863"/>
<reference evidence="9" key="1">
    <citation type="submission" date="2006-09" db="EMBL/GenBank/DDBJ databases">
        <title>Complete sequence of Rhodopseudomonas palustris BisA53.</title>
        <authorList>
            <consortium name="US DOE Joint Genome Institute"/>
            <person name="Copeland A."/>
            <person name="Lucas S."/>
            <person name="Lapidus A."/>
            <person name="Barry K."/>
            <person name="Detter J.C."/>
            <person name="Glavina del Rio T."/>
            <person name="Hammon N."/>
            <person name="Israni S."/>
            <person name="Dalin E."/>
            <person name="Tice H."/>
            <person name="Pitluck S."/>
            <person name="Chain P."/>
            <person name="Malfatti S."/>
            <person name="Shin M."/>
            <person name="Vergez L."/>
            <person name="Schmutz J."/>
            <person name="Larimer F."/>
            <person name="Land M."/>
            <person name="Hauser L."/>
            <person name="Pelletier D.A."/>
            <person name="Kyrpides N."/>
            <person name="Kim E."/>
            <person name="Harwood C.S."/>
            <person name="Oda Y."/>
            <person name="Richardson P."/>
        </authorList>
    </citation>
    <scope>NUCLEOTIDE SEQUENCE [LARGE SCALE GENOMIC DNA]</scope>
    <source>
        <strain evidence="9">BisA53</strain>
    </source>
</reference>
<keyword evidence="9" id="KW-0418">Kinase</keyword>
<dbReference type="EMBL" id="CP000463">
    <property type="protein sequence ID" value="ABJ08782.1"/>
    <property type="molecule type" value="Genomic_DNA"/>
</dbReference>
<dbReference type="Gene3D" id="3.30.450.20">
    <property type="entry name" value="PAS domain"/>
    <property type="match status" value="2"/>
</dbReference>
<comment type="catalytic activity">
    <reaction evidence="1">
        <text>ATP + protein L-histidine = ADP + protein N-phospho-L-histidine.</text>
        <dbReference type="EC" id="2.7.13.3"/>
    </reaction>
</comment>
<dbReference type="PROSITE" id="PS50109">
    <property type="entry name" value="HIS_KIN"/>
    <property type="match status" value="1"/>
</dbReference>
<dbReference type="SMART" id="SM00388">
    <property type="entry name" value="HisKA"/>
    <property type="match status" value="1"/>
</dbReference>
<dbReference type="InterPro" id="IPR000700">
    <property type="entry name" value="PAS-assoc_C"/>
</dbReference>
<dbReference type="InterPro" id="IPR036097">
    <property type="entry name" value="HisK_dim/P_sf"/>
</dbReference>
<evidence type="ECO:0000256" key="2">
    <source>
        <dbReference type="ARBA" id="ARBA00012438"/>
    </source>
</evidence>
<dbReference type="PROSITE" id="PS50110">
    <property type="entry name" value="RESPONSE_REGULATORY"/>
    <property type="match status" value="1"/>
</dbReference>
<keyword evidence="9" id="KW-0808">Transferase</keyword>
<dbReference type="EC" id="2.7.13.3" evidence="2"/>
<evidence type="ECO:0000259" key="6">
    <source>
        <dbReference type="PROSITE" id="PS50109"/>
    </source>
</evidence>
<dbReference type="SMART" id="SM00387">
    <property type="entry name" value="HATPase_c"/>
    <property type="match status" value="1"/>
</dbReference>
<dbReference type="Pfam" id="PF08448">
    <property type="entry name" value="PAS_4"/>
    <property type="match status" value="2"/>
</dbReference>
<dbReference type="InterPro" id="IPR003594">
    <property type="entry name" value="HATPase_dom"/>
</dbReference>
<protein>
    <recommendedName>
        <fullName evidence="2">histidine kinase</fullName>
        <ecNumber evidence="2">2.7.13.3</ecNumber>
    </recommendedName>
</protein>
<keyword evidence="3 4" id="KW-0597">Phosphoprotein</keyword>
<dbReference type="InterPro" id="IPR004358">
    <property type="entry name" value="Sig_transdc_His_kin-like_C"/>
</dbReference>
<dbReference type="eggNOG" id="COG4191">
    <property type="taxonomic scope" value="Bacteria"/>
</dbReference>
<dbReference type="Pfam" id="PF00512">
    <property type="entry name" value="HisKA"/>
    <property type="match status" value="1"/>
</dbReference>
<dbReference type="InterPro" id="IPR001789">
    <property type="entry name" value="Sig_transdc_resp-reg_receiver"/>
</dbReference>
<dbReference type="Pfam" id="PF00072">
    <property type="entry name" value="Response_reg"/>
    <property type="match status" value="1"/>
</dbReference>
<dbReference type="SUPFAM" id="SSF52172">
    <property type="entry name" value="CheY-like"/>
    <property type="match status" value="1"/>
</dbReference>
<dbReference type="HOGENOM" id="CLU_000445_114_51_5"/>
<dbReference type="SUPFAM" id="SSF47384">
    <property type="entry name" value="Homodimeric domain of signal transducing histidine kinase"/>
    <property type="match status" value="1"/>
</dbReference>
<evidence type="ECO:0000256" key="1">
    <source>
        <dbReference type="ARBA" id="ARBA00000085"/>
    </source>
</evidence>
<feature type="modified residue" description="4-aspartylphosphate" evidence="4">
    <location>
        <position position="648"/>
    </location>
</feature>
<dbReference type="Gene3D" id="3.40.50.2300">
    <property type="match status" value="1"/>
</dbReference>
<organism evidence="9">
    <name type="scientific">Rhodopseudomonas palustris (strain BisA53)</name>
    <dbReference type="NCBI Taxonomy" id="316055"/>
    <lineage>
        <taxon>Bacteria</taxon>
        <taxon>Pseudomonadati</taxon>
        <taxon>Pseudomonadota</taxon>
        <taxon>Alphaproteobacteria</taxon>
        <taxon>Hyphomicrobiales</taxon>
        <taxon>Nitrobacteraceae</taxon>
        <taxon>Rhodopseudomonas</taxon>
    </lineage>
</organism>
<dbReference type="GO" id="GO:0000155">
    <property type="term" value="F:phosphorelay sensor kinase activity"/>
    <property type="evidence" value="ECO:0007669"/>
    <property type="project" value="InterPro"/>
</dbReference>
<dbReference type="InterPro" id="IPR013656">
    <property type="entry name" value="PAS_4"/>
</dbReference>
<feature type="domain" description="Response regulatory" evidence="7">
    <location>
        <begin position="597"/>
        <end position="710"/>
    </location>
</feature>